<evidence type="ECO:0000313" key="3">
    <source>
        <dbReference type="Proteomes" id="UP000193077"/>
    </source>
</evidence>
<name>A0A1Y5RKT6_9RHOB</name>
<sequence length="327" mass="36081">MSKQTVLVTSATGRIGRELVARLAINDQFTVRACYFSEAKAEQLMALGADEVVKFDLSDNSTWAAALDGVSAIYSASLDPMLEGHLAFCKELGRRKDAIRHVVRVSCMGADTNTASYDADTHASRPGAGIPLMLQHYWWGEKALIDAGLTVTALRNNFFMNHLLKTDCDQIRDEGWFSNPLGDIRNSFVATRDIATAAEVVLSEGPERHGNKFYDITGPAPQSMAEIATDLGRAMDKAIEYRPQSMESFEADFGSTRAEFFEYLTNGFYTRCSPDFYNLTGEKPTSYYDYLTTKGASGETGLEELWQGNLWKKGEDAMKDAVSASAE</sequence>
<dbReference type="InterPro" id="IPR016040">
    <property type="entry name" value="NAD(P)-bd_dom"/>
</dbReference>
<proteinExistence type="predicted"/>
<dbReference type="PANTHER" id="PTHR43162">
    <property type="match status" value="1"/>
</dbReference>
<accession>A0A1Y5RKT6</accession>
<evidence type="ECO:0000313" key="2">
    <source>
        <dbReference type="EMBL" id="SLN16953.1"/>
    </source>
</evidence>
<dbReference type="AlphaFoldDB" id="A0A1Y5RKT6"/>
<dbReference type="Gene3D" id="3.40.50.720">
    <property type="entry name" value="NAD(P)-binding Rossmann-like Domain"/>
    <property type="match status" value="1"/>
</dbReference>
<dbReference type="InterPro" id="IPR051604">
    <property type="entry name" value="Ergot_Alk_Oxidoreductase"/>
</dbReference>
<dbReference type="GO" id="GO:0016491">
    <property type="term" value="F:oxidoreductase activity"/>
    <property type="evidence" value="ECO:0007669"/>
    <property type="project" value="UniProtKB-KW"/>
</dbReference>
<dbReference type="Proteomes" id="UP000193077">
    <property type="component" value="Unassembled WGS sequence"/>
</dbReference>
<dbReference type="Pfam" id="PF13460">
    <property type="entry name" value="NAD_binding_10"/>
    <property type="match status" value="1"/>
</dbReference>
<keyword evidence="2" id="KW-0560">Oxidoreductase</keyword>
<dbReference type="Gene3D" id="3.90.25.10">
    <property type="entry name" value="UDP-galactose 4-epimerase, domain 1"/>
    <property type="match status" value="1"/>
</dbReference>
<reference evidence="2 3" key="1">
    <citation type="submission" date="2017-03" db="EMBL/GenBank/DDBJ databases">
        <authorList>
            <person name="Afonso C.L."/>
            <person name="Miller P.J."/>
            <person name="Scott M.A."/>
            <person name="Spackman E."/>
            <person name="Goraichik I."/>
            <person name="Dimitrov K.M."/>
            <person name="Suarez D.L."/>
            <person name="Swayne D.E."/>
        </authorList>
    </citation>
    <scope>NUCLEOTIDE SEQUENCE [LARGE SCALE GENOMIC DNA]</scope>
    <source>
        <strain evidence="2 3">CECT 7639</strain>
    </source>
</reference>
<dbReference type="InterPro" id="IPR036291">
    <property type="entry name" value="NAD(P)-bd_dom_sf"/>
</dbReference>
<keyword evidence="3" id="KW-1185">Reference proteome</keyword>
<gene>
    <name evidence="2" type="primary">azoB</name>
    <name evidence="2" type="ORF">TRL7639_00338</name>
</gene>
<dbReference type="EC" id="1.7.-.-" evidence="2"/>
<protein>
    <submittedName>
        <fullName evidence="2">NAD(P)H azoreductase</fullName>
        <ecNumber evidence="2">1.7.-.-</ecNumber>
    </submittedName>
</protein>
<dbReference type="EMBL" id="FWFO01000001">
    <property type="protein sequence ID" value="SLN16953.1"/>
    <property type="molecule type" value="Genomic_DNA"/>
</dbReference>
<feature type="domain" description="NAD(P)-binding" evidence="1">
    <location>
        <begin position="11"/>
        <end position="162"/>
    </location>
</feature>
<dbReference type="PANTHER" id="PTHR43162:SF1">
    <property type="entry name" value="PRESTALK A DIFFERENTIATION PROTEIN A"/>
    <property type="match status" value="1"/>
</dbReference>
<organism evidence="2 3">
    <name type="scientific">Falsiruegeria litorea R37</name>
    <dbReference type="NCBI Taxonomy" id="1200284"/>
    <lineage>
        <taxon>Bacteria</taxon>
        <taxon>Pseudomonadati</taxon>
        <taxon>Pseudomonadota</taxon>
        <taxon>Alphaproteobacteria</taxon>
        <taxon>Rhodobacterales</taxon>
        <taxon>Roseobacteraceae</taxon>
        <taxon>Falsiruegeria</taxon>
    </lineage>
</organism>
<dbReference type="OrthoDB" id="109735at2"/>
<dbReference type="RefSeq" id="WP_085794072.1">
    <property type="nucleotide sequence ID" value="NZ_FWFO01000001.1"/>
</dbReference>
<evidence type="ECO:0000259" key="1">
    <source>
        <dbReference type="Pfam" id="PF13460"/>
    </source>
</evidence>
<dbReference type="SUPFAM" id="SSF51735">
    <property type="entry name" value="NAD(P)-binding Rossmann-fold domains"/>
    <property type="match status" value="1"/>
</dbReference>